<feature type="signal peptide" evidence="1">
    <location>
        <begin position="1"/>
        <end position="19"/>
    </location>
</feature>
<sequence length="240" mass="25797">MKKSAFGTAILLAAGLTMASVPAATAAQSPAPKVAVSDVNQSLEQAREFLTLYNVTAETQERLVAKYQRGETWDSLNGATPVDTQTVEKTGKTETVSRFADGSVNVTSIQKPAAAPQEGEITTRGISECGYYRVGATENYDNCLVDFWAGLVYMGFRADYSAVDNNVDYIRSIYSPDYIIGGASSAEQTEFAVTREYETPGAPATARLTVLAYPAGTPFAFNFWVQLNVGFGGAYMTYSS</sequence>
<feature type="chain" id="PRO_5046903487" evidence="1">
    <location>
        <begin position="20"/>
        <end position="240"/>
    </location>
</feature>
<reference evidence="2 3" key="1">
    <citation type="submission" date="2023-07" db="EMBL/GenBank/DDBJ databases">
        <title>Sorghum-associated microbial communities from plants grown in Nebraska, USA.</title>
        <authorList>
            <person name="Schachtman D."/>
        </authorList>
    </citation>
    <scope>NUCLEOTIDE SEQUENCE [LARGE SCALE GENOMIC DNA]</scope>
    <source>
        <strain evidence="2 3">CC523</strain>
    </source>
</reference>
<name>A0ABT9TT66_PAENI</name>
<organism evidence="2 3">
    <name type="scientific">Paenarthrobacter nicotinovorans</name>
    <name type="common">Arthrobacter nicotinovorans</name>
    <dbReference type="NCBI Taxonomy" id="29320"/>
    <lineage>
        <taxon>Bacteria</taxon>
        <taxon>Bacillati</taxon>
        <taxon>Actinomycetota</taxon>
        <taxon>Actinomycetes</taxon>
        <taxon>Micrococcales</taxon>
        <taxon>Micrococcaceae</taxon>
        <taxon>Paenarthrobacter</taxon>
    </lineage>
</organism>
<comment type="caution">
    <text evidence="2">The sequence shown here is derived from an EMBL/GenBank/DDBJ whole genome shotgun (WGS) entry which is preliminary data.</text>
</comment>
<evidence type="ECO:0000313" key="2">
    <source>
        <dbReference type="EMBL" id="MDQ0104610.1"/>
    </source>
</evidence>
<dbReference type="Proteomes" id="UP001244563">
    <property type="component" value="Unassembled WGS sequence"/>
</dbReference>
<gene>
    <name evidence="2" type="ORF">J2T10_004285</name>
</gene>
<evidence type="ECO:0000313" key="3">
    <source>
        <dbReference type="Proteomes" id="UP001244563"/>
    </source>
</evidence>
<protein>
    <submittedName>
        <fullName evidence="2">Uncharacterized protein</fullName>
    </submittedName>
</protein>
<keyword evidence="3" id="KW-1185">Reference proteome</keyword>
<keyword evidence="1" id="KW-0732">Signal</keyword>
<proteinExistence type="predicted"/>
<dbReference type="RefSeq" id="WP_039239874.1">
    <property type="nucleotide sequence ID" value="NZ_BDDW01000021.1"/>
</dbReference>
<accession>A0ABT9TT66</accession>
<evidence type="ECO:0000256" key="1">
    <source>
        <dbReference type="SAM" id="SignalP"/>
    </source>
</evidence>
<dbReference type="EMBL" id="JAUSSW010000019">
    <property type="protein sequence ID" value="MDQ0104610.1"/>
    <property type="molecule type" value="Genomic_DNA"/>
</dbReference>